<evidence type="ECO:0000313" key="3">
    <source>
        <dbReference type="Proteomes" id="UP000195913"/>
    </source>
</evidence>
<dbReference type="EMBL" id="FUHW01000027">
    <property type="protein sequence ID" value="SJM63650.1"/>
    <property type="molecule type" value="Genomic_DNA"/>
</dbReference>
<feature type="compositionally biased region" description="Basic and acidic residues" evidence="1">
    <location>
        <begin position="1"/>
        <end position="11"/>
    </location>
</feature>
<protein>
    <recommendedName>
        <fullName evidence="4">DUF5709 domain-containing protein</fullName>
    </recommendedName>
</protein>
<evidence type="ECO:0000256" key="1">
    <source>
        <dbReference type="SAM" id="MobiDB-lite"/>
    </source>
</evidence>
<accession>A0A1R4G5Y2</accession>
<organism evidence="2 3">
    <name type="scientific">Arthrobacter rhombi</name>
    <dbReference type="NCBI Taxonomy" id="71253"/>
    <lineage>
        <taxon>Bacteria</taxon>
        <taxon>Bacillati</taxon>
        <taxon>Actinomycetota</taxon>
        <taxon>Actinomycetes</taxon>
        <taxon>Micrococcales</taxon>
        <taxon>Micrococcaceae</taxon>
        <taxon>Arthrobacter</taxon>
    </lineage>
</organism>
<sequence>MSSATPERDPNMEPSLGSEFVPDPEEATGDPLEPVPTDGRGGQPAEGSSDDVAMMEEGDPLREPTYTEEEDLPFVDEEVDVLEDQGELSDPEADRLANASIDEEEDEVLGRALAEDAGDDLTADIKEDLGDVE</sequence>
<evidence type="ECO:0000313" key="2">
    <source>
        <dbReference type="EMBL" id="SJM63650.1"/>
    </source>
</evidence>
<dbReference type="RefSeq" id="WP_086997980.1">
    <property type="nucleotide sequence ID" value="NZ_FUHW01000027.1"/>
</dbReference>
<proteinExistence type="predicted"/>
<evidence type="ECO:0008006" key="4">
    <source>
        <dbReference type="Google" id="ProtNLM"/>
    </source>
</evidence>
<reference evidence="2 3" key="1">
    <citation type="submission" date="2017-02" db="EMBL/GenBank/DDBJ databases">
        <authorList>
            <person name="Peterson S.W."/>
        </authorList>
    </citation>
    <scope>NUCLEOTIDE SEQUENCE [LARGE SCALE GENOMIC DNA]</scope>
    <source>
        <strain evidence="2 3">B Ar 00.02</strain>
    </source>
</reference>
<keyword evidence="3" id="KW-1185">Reference proteome</keyword>
<dbReference type="AlphaFoldDB" id="A0A1R4G5Y2"/>
<feature type="region of interest" description="Disordered" evidence="1">
    <location>
        <begin position="1"/>
        <end position="104"/>
    </location>
</feature>
<gene>
    <name evidence="2" type="ORF">FM101_08060</name>
</gene>
<feature type="compositionally biased region" description="Acidic residues" evidence="1">
    <location>
        <begin position="66"/>
        <end position="91"/>
    </location>
</feature>
<dbReference type="Proteomes" id="UP000195913">
    <property type="component" value="Unassembled WGS sequence"/>
</dbReference>
<name>A0A1R4G5Y2_9MICC</name>